<feature type="non-terminal residue" evidence="2">
    <location>
        <position position="509"/>
    </location>
</feature>
<proteinExistence type="predicted"/>
<reference evidence="2 3" key="1">
    <citation type="submission" date="2020-08" db="EMBL/GenBank/DDBJ databases">
        <title>Novel species isolated from subtropical streams in China.</title>
        <authorList>
            <person name="Lu H."/>
        </authorList>
    </citation>
    <scope>NUCLEOTIDE SEQUENCE [LARGE SCALE GENOMIC DNA]</scope>
    <source>
        <strain evidence="2 3">CY22W</strain>
    </source>
</reference>
<dbReference type="EMBL" id="JACOGD010000003">
    <property type="protein sequence ID" value="MBC3931646.1"/>
    <property type="molecule type" value="Genomic_DNA"/>
</dbReference>
<feature type="domain" description="Condensation" evidence="1">
    <location>
        <begin position="16"/>
        <end position="450"/>
    </location>
</feature>
<evidence type="ECO:0000313" key="3">
    <source>
        <dbReference type="Proteomes" id="UP000654304"/>
    </source>
</evidence>
<keyword evidence="3" id="KW-1185">Reference proteome</keyword>
<name>A0ABR7A409_9BURK</name>
<dbReference type="PANTHER" id="PTHR45527:SF1">
    <property type="entry name" value="FATTY ACID SYNTHASE"/>
    <property type="match status" value="1"/>
</dbReference>
<dbReference type="Gene3D" id="3.30.559.30">
    <property type="entry name" value="Nonribosomal peptide synthetase, condensation domain"/>
    <property type="match status" value="1"/>
</dbReference>
<dbReference type="InterPro" id="IPR001242">
    <property type="entry name" value="Condensation_dom"/>
</dbReference>
<dbReference type="SUPFAM" id="SSF52777">
    <property type="entry name" value="CoA-dependent acyltransferases"/>
    <property type="match status" value="2"/>
</dbReference>
<dbReference type="Proteomes" id="UP000654304">
    <property type="component" value="Unassembled WGS sequence"/>
</dbReference>
<gene>
    <name evidence="2" type="ORF">H8K43_08190</name>
</gene>
<accession>A0ABR7A409</accession>
<dbReference type="RefSeq" id="WP_186903361.1">
    <property type="nucleotide sequence ID" value="NZ_JACOGD010000003.1"/>
</dbReference>
<dbReference type="Gene3D" id="3.30.559.10">
    <property type="entry name" value="Chloramphenicol acetyltransferase-like domain"/>
    <property type="match status" value="1"/>
</dbReference>
<dbReference type="SUPFAM" id="SSF56801">
    <property type="entry name" value="Acetyl-CoA synthetase-like"/>
    <property type="match status" value="1"/>
</dbReference>
<comment type="caution">
    <text evidence="2">The sequence shown here is derived from an EMBL/GenBank/DDBJ whole genome shotgun (WGS) entry which is preliminary data.</text>
</comment>
<evidence type="ECO:0000259" key="1">
    <source>
        <dbReference type="Pfam" id="PF00668"/>
    </source>
</evidence>
<dbReference type="Pfam" id="PF00668">
    <property type="entry name" value="Condensation"/>
    <property type="match status" value="1"/>
</dbReference>
<sequence>MNQSDLPALNVTQRDYFDLSGAQRAIWLDLRLGVNPVAYQLSGQAKLHGEIDHALFRQAISLLLAQHDALRLRVDVHTPRQWLESAASAPLCIKELAECASLDLEVQDILSSVMPLGEHALFQFDLLQCEHQASVVVWRIHHLIADLITLDLIMQRWFDIYNTLLQDSVPELPDGSSFVSVVMADHMYSASPQATADLAYWQRRFDTLPAKLFEQPGSGAQVSFSSQPLTWCMEGAELSRWRSACTRIGITDQRVLLALLAVSLSRRQGEMDFAIGLALHGRDFTSKDVIGMLSRALPVRCQIQPELSLKQTICALSKDLDEDFRHQRTPIDALCRAIGMSGSAHNRLYDAVMSYRQVPVQIRELRLGQLRIELTGNPMLEMTPLSLYVTDIGDERMEFLLSHDPAVIDAATCHHAGATLQQVIQAFCESCSMWVSELNVIAPQEQQQLLQYGCAAQFDLATFAPTPRLEQQISMQGSATPQAIAVIDGIDRWTYAELETRANHRAAQL</sequence>
<protein>
    <recommendedName>
        <fullName evidence="1">Condensation domain-containing protein</fullName>
    </recommendedName>
</protein>
<organism evidence="2 3">
    <name type="scientific">Undibacterium curvum</name>
    <dbReference type="NCBI Taxonomy" id="2762294"/>
    <lineage>
        <taxon>Bacteria</taxon>
        <taxon>Pseudomonadati</taxon>
        <taxon>Pseudomonadota</taxon>
        <taxon>Betaproteobacteria</taxon>
        <taxon>Burkholderiales</taxon>
        <taxon>Oxalobacteraceae</taxon>
        <taxon>Undibacterium</taxon>
    </lineage>
</organism>
<evidence type="ECO:0000313" key="2">
    <source>
        <dbReference type="EMBL" id="MBC3931646.1"/>
    </source>
</evidence>
<dbReference type="PANTHER" id="PTHR45527">
    <property type="entry name" value="NONRIBOSOMAL PEPTIDE SYNTHETASE"/>
    <property type="match status" value="1"/>
</dbReference>
<dbReference type="InterPro" id="IPR023213">
    <property type="entry name" value="CAT-like_dom_sf"/>
</dbReference>